<reference evidence="1 2" key="1">
    <citation type="submission" date="2019-10" db="EMBL/GenBank/DDBJ databases">
        <title>Whole genome shotgun sequence of Acrocarpospora pleiomorpha NBRC 16267.</title>
        <authorList>
            <person name="Ichikawa N."/>
            <person name="Kimura A."/>
            <person name="Kitahashi Y."/>
            <person name="Komaki H."/>
            <person name="Oguchi A."/>
        </authorList>
    </citation>
    <scope>NUCLEOTIDE SEQUENCE [LARGE SCALE GENOMIC DNA]</scope>
    <source>
        <strain evidence="1 2">NBRC 16267</strain>
    </source>
</reference>
<dbReference type="Proteomes" id="UP000377595">
    <property type="component" value="Unassembled WGS sequence"/>
</dbReference>
<gene>
    <name evidence="1" type="ORF">Aple_063190</name>
</gene>
<evidence type="ECO:0000313" key="1">
    <source>
        <dbReference type="EMBL" id="GES23420.1"/>
    </source>
</evidence>
<sequence length="62" mass="6887">MRAPMLEIGPVITDQEWAEEWSDQLENLLLEIAGIFLRADLRRQAAAAGCWAGVAKERMAAC</sequence>
<keyword evidence="2" id="KW-1185">Reference proteome</keyword>
<dbReference type="AlphaFoldDB" id="A0A5M3XRI6"/>
<protein>
    <submittedName>
        <fullName evidence="1">Uncharacterized protein</fullName>
    </submittedName>
</protein>
<comment type="caution">
    <text evidence="1">The sequence shown here is derived from an EMBL/GenBank/DDBJ whole genome shotgun (WGS) entry which is preliminary data.</text>
</comment>
<accession>A0A5M3XRI6</accession>
<evidence type="ECO:0000313" key="2">
    <source>
        <dbReference type="Proteomes" id="UP000377595"/>
    </source>
</evidence>
<organism evidence="1 2">
    <name type="scientific">Acrocarpospora pleiomorpha</name>
    <dbReference type="NCBI Taxonomy" id="90975"/>
    <lineage>
        <taxon>Bacteria</taxon>
        <taxon>Bacillati</taxon>
        <taxon>Actinomycetota</taxon>
        <taxon>Actinomycetes</taxon>
        <taxon>Streptosporangiales</taxon>
        <taxon>Streptosporangiaceae</taxon>
        <taxon>Acrocarpospora</taxon>
    </lineage>
</organism>
<name>A0A5M3XRI6_9ACTN</name>
<dbReference type="EMBL" id="BLAF01000041">
    <property type="protein sequence ID" value="GES23420.1"/>
    <property type="molecule type" value="Genomic_DNA"/>
</dbReference>
<proteinExistence type="predicted"/>